<evidence type="ECO:0000313" key="2">
    <source>
        <dbReference type="EMBL" id="VVA24083.1"/>
    </source>
</evidence>
<organism evidence="2 3">
    <name type="scientific">Prunus dulcis</name>
    <name type="common">Almond</name>
    <name type="synonym">Amygdalus dulcis</name>
    <dbReference type="NCBI Taxonomy" id="3755"/>
    <lineage>
        <taxon>Eukaryota</taxon>
        <taxon>Viridiplantae</taxon>
        <taxon>Streptophyta</taxon>
        <taxon>Embryophyta</taxon>
        <taxon>Tracheophyta</taxon>
        <taxon>Spermatophyta</taxon>
        <taxon>Magnoliopsida</taxon>
        <taxon>eudicotyledons</taxon>
        <taxon>Gunneridae</taxon>
        <taxon>Pentapetalae</taxon>
        <taxon>rosids</taxon>
        <taxon>fabids</taxon>
        <taxon>Rosales</taxon>
        <taxon>Rosaceae</taxon>
        <taxon>Amygdaloideae</taxon>
        <taxon>Amygdaleae</taxon>
        <taxon>Prunus</taxon>
    </lineage>
</organism>
<accession>A0A5E4F7P7</accession>
<protein>
    <submittedName>
        <fullName evidence="2">Uncharacterized protein</fullName>
    </submittedName>
</protein>
<dbReference type="AlphaFoldDB" id="A0A5E4F7P7"/>
<proteinExistence type="predicted"/>
<reference evidence="3" key="1">
    <citation type="journal article" date="2020" name="Plant J.">
        <title>Transposons played a major role in the diversification between the closely related almond and peach genomes: results from the almond genome sequence.</title>
        <authorList>
            <person name="Alioto T."/>
            <person name="Alexiou K.G."/>
            <person name="Bardil A."/>
            <person name="Barteri F."/>
            <person name="Castanera R."/>
            <person name="Cruz F."/>
            <person name="Dhingra A."/>
            <person name="Duval H."/>
            <person name="Fernandez I Marti A."/>
            <person name="Frias L."/>
            <person name="Galan B."/>
            <person name="Garcia J.L."/>
            <person name="Howad W."/>
            <person name="Gomez-Garrido J."/>
            <person name="Gut M."/>
            <person name="Julca I."/>
            <person name="Morata J."/>
            <person name="Puigdomenech P."/>
            <person name="Ribeca P."/>
            <person name="Rubio Cabetas M.J."/>
            <person name="Vlasova A."/>
            <person name="Wirthensohn M."/>
            <person name="Garcia-Mas J."/>
            <person name="Gabaldon T."/>
            <person name="Casacuberta J.M."/>
            <person name="Arus P."/>
        </authorList>
    </citation>
    <scope>NUCLEOTIDE SEQUENCE [LARGE SCALE GENOMIC DNA]</scope>
    <source>
        <strain evidence="3">cv. Texas</strain>
    </source>
</reference>
<evidence type="ECO:0000256" key="1">
    <source>
        <dbReference type="SAM" id="MobiDB-lite"/>
    </source>
</evidence>
<dbReference type="EMBL" id="CABIKO010000078">
    <property type="protein sequence ID" value="VVA24083.1"/>
    <property type="molecule type" value="Genomic_DNA"/>
</dbReference>
<dbReference type="Gramene" id="VVA24083">
    <property type="protein sequence ID" value="VVA24083"/>
    <property type="gene ID" value="Prudul26B022442"/>
</dbReference>
<feature type="compositionally biased region" description="Basic and acidic residues" evidence="1">
    <location>
        <begin position="41"/>
        <end position="50"/>
    </location>
</feature>
<name>A0A5E4F7P7_PRUDU</name>
<gene>
    <name evidence="2" type="ORF">ALMOND_2B022442</name>
</gene>
<feature type="region of interest" description="Disordered" evidence="1">
    <location>
        <begin position="23"/>
        <end position="50"/>
    </location>
</feature>
<sequence length="50" mass="5560">MVARTCTMRMARLHTMWMTQTHGGVVGHDSLAPRDNTSYHGDLKVSDETG</sequence>
<dbReference type="Proteomes" id="UP000327085">
    <property type="component" value="Chromosome 1"/>
</dbReference>
<dbReference type="InParanoid" id="A0A5E4F7P7"/>
<evidence type="ECO:0000313" key="3">
    <source>
        <dbReference type="Proteomes" id="UP000327085"/>
    </source>
</evidence>